<reference evidence="3" key="1">
    <citation type="submission" date="2025-08" db="UniProtKB">
        <authorList>
            <consortium name="RefSeq"/>
        </authorList>
    </citation>
    <scope>IDENTIFICATION</scope>
    <source>
        <strain evidence="3">11010-0011.00</strain>
        <tissue evidence="3">Whole body</tissue>
    </source>
</reference>
<dbReference type="InterPro" id="IPR049352">
    <property type="entry name" value="Rost"/>
</dbReference>
<evidence type="ECO:0000313" key="3">
    <source>
        <dbReference type="RefSeq" id="XP_030377736.1"/>
    </source>
</evidence>
<keyword evidence="1" id="KW-1133">Transmembrane helix</keyword>
<name>A0A6J2TME0_DROLE</name>
<feature type="transmembrane region" description="Helical" evidence="1">
    <location>
        <begin position="59"/>
        <end position="81"/>
    </location>
</feature>
<dbReference type="PANTHER" id="PTHR12242:SF46">
    <property type="entry name" value="IP08657P-RELATED"/>
    <property type="match status" value="1"/>
</dbReference>
<dbReference type="RefSeq" id="XP_030377736.1">
    <property type="nucleotide sequence ID" value="XM_030521876.1"/>
</dbReference>
<evidence type="ECO:0000313" key="2">
    <source>
        <dbReference type="Proteomes" id="UP000504634"/>
    </source>
</evidence>
<keyword evidence="1" id="KW-0472">Membrane</keyword>
<protein>
    <submittedName>
        <fullName evidence="3">Protein rolling stone</fullName>
    </submittedName>
</protein>
<feature type="transmembrane region" description="Helical" evidence="1">
    <location>
        <begin position="196"/>
        <end position="216"/>
    </location>
</feature>
<feature type="transmembrane region" description="Helical" evidence="1">
    <location>
        <begin position="124"/>
        <end position="148"/>
    </location>
</feature>
<sequence length="275" mass="31995">MSGGGGGGGGSVEPNRGTAVQVQSFWQEFRWQNCGLQHSNPKDFARSQWQREDKCRWYLIYRWLLALFFNTGVVTCIAKYFWRGRWFLYLTNWAFLLCGFTSAFGAVIVSLFQRSPEKLVTRTGLLKIYWASYWTNLVVANVVGLVYWSCIYPRDRSLANITRVDNAYNLWTHALPSLIFGLDLMLVAFPARLMHFIYPLSLALAYASFTYIYYISGGLDPRGRHYLYNIMDWERPRLALLSTTLISMLFVVCSTLQFGMYRIRRYLAFKITKLE</sequence>
<feature type="transmembrane region" description="Helical" evidence="1">
    <location>
        <begin position="93"/>
        <end position="112"/>
    </location>
</feature>
<keyword evidence="1" id="KW-0812">Transmembrane</keyword>
<keyword evidence="2" id="KW-1185">Reference proteome</keyword>
<proteinExistence type="predicted"/>
<dbReference type="PANTHER" id="PTHR12242">
    <property type="entry name" value="OS02G0130600 PROTEIN-RELATED"/>
    <property type="match status" value="1"/>
</dbReference>
<gene>
    <name evidence="3" type="primary">LOC115626492</name>
</gene>
<dbReference type="OrthoDB" id="419711at2759"/>
<feature type="transmembrane region" description="Helical" evidence="1">
    <location>
        <begin position="236"/>
        <end position="261"/>
    </location>
</feature>
<organism evidence="2 3">
    <name type="scientific">Drosophila lebanonensis</name>
    <name type="common">Fruit fly</name>
    <name type="synonym">Scaptodrosophila lebanonensis</name>
    <dbReference type="NCBI Taxonomy" id="7225"/>
    <lineage>
        <taxon>Eukaryota</taxon>
        <taxon>Metazoa</taxon>
        <taxon>Ecdysozoa</taxon>
        <taxon>Arthropoda</taxon>
        <taxon>Hexapoda</taxon>
        <taxon>Insecta</taxon>
        <taxon>Pterygota</taxon>
        <taxon>Neoptera</taxon>
        <taxon>Endopterygota</taxon>
        <taxon>Diptera</taxon>
        <taxon>Brachycera</taxon>
        <taxon>Muscomorpha</taxon>
        <taxon>Ephydroidea</taxon>
        <taxon>Drosophilidae</taxon>
        <taxon>Scaptodrosophila</taxon>
    </lineage>
</organism>
<dbReference type="GeneID" id="115626492"/>
<dbReference type="GO" id="GO:0016020">
    <property type="term" value="C:membrane"/>
    <property type="evidence" value="ECO:0007669"/>
    <property type="project" value="TreeGrafter"/>
</dbReference>
<dbReference type="Proteomes" id="UP000504634">
    <property type="component" value="Unplaced"/>
</dbReference>
<dbReference type="Pfam" id="PF21534">
    <property type="entry name" value="Rost"/>
    <property type="match status" value="1"/>
</dbReference>
<dbReference type="AlphaFoldDB" id="A0A6J2TME0"/>
<accession>A0A6J2TME0</accession>
<feature type="transmembrane region" description="Helical" evidence="1">
    <location>
        <begin position="168"/>
        <end position="189"/>
    </location>
</feature>
<evidence type="ECO:0000256" key="1">
    <source>
        <dbReference type="SAM" id="Phobius"/>
    </source>
</evidence>